<evidence type="ECO:0000313" key="8">
    <source>
        <dbReference type="EMBL" id="RQO91058.1"/>
    </source>
</evidence>
<dbReference type="Proteomes" id="UP000006729">
    <property type="component" value="Chromosome 5"/>
</dbReference>
<dbReference type="PANTHER" id="PTHR31942">
    <property type="entry name" value="MLO-LIKE PROTEIN 1"/>
    <property type="match status" value="1"/>
</dbReference>
<evidence type="ECO:0000256" key="6">
    <source>
        <dbReference type="ARBA" id="ARBA00023136"/>
    </source>
</evidence>
<dbReference type="PANTHER" id="PTHR31942:SF53">
    <property type="entry name" value="MLO-LIKE PROTEIN 5-RELATED"/>
    <property type="match status" value="1"/>
</dbReference>
<keyword evidence="6" id="KW-0472">Membrane</keyword>
<gene>
    <name evidence="8" type="ORF">POPTR_005G254801</name>
</gene>
<dbReference type="Pfam" id="PF03094">
    <property type="entry name" value="Mlo"/>
    <property type="match status" value="1"/>
</dbReference>
<dbReference type="STRING" id="3694.A0A3N7GBK8"/>
<keyword evidence="3" id="KW-0812">Transmembrane</keyword>
<dbReference type="AlphaFoldDB" id="A0A3N7GBK8"/>
<dbReference type="InParanoid" id="A0A3N7GBK8"/>
<keyword evidence="5" id="KW-1133">Transmembrane helix</keyword>
<evidence type="ECO:0000256" key="5">
    <source>
        <dbReference type="ARBA" id="ARBA00022989"/>
    </source>
</evidence>
<accession>A0A3N7GBK8</accession>
<dbReference type="GO" id="GO:0016020">
    <property type="term" value="C:membrane"/>
    <property type="evidence" value="ECO:0007669"/>
    <property type="project" value="UniProtKB-SubCell"/>
</dbReference>
<reference evidence="8 9" key="1">
    <citation type="journal article" date="2006" name="Science">
        <title>The genome of black cottonwood, Populus trichocarpa (Torr. &amp; Gray).</title>
        <authorList>
            <person name="Tuskan G.A."/>
            <person name="Difazio S."/>
            <person name="Jansson S."/>
            <person name="Bohlmann J."/>
            <person name="Grigoriev I."/>
            <person name="Hellsten U."/>
            <person name="Putnam N."/>
            <person name="Ralph S."/>
            <person name="Rombauts S."/>
            <person name="Salamov A."/>
            <person name="Schein J."/>
            <person name="Sterck L."/>
            <person name="Aerts A."/>
            <person name="Bhalerao R.R."/>
            <person name="Bhalerao R.P."/>
            <person name="Blaudez D."/>
            <person name="Boerjan W."/>
            <person name="Brun A."/>
            <person name="Brunner A."/>
            <person name="Busov V."/>
            <person name="Campbell M."/>
            <person name="Carlson J."/>
            <person name="Chalot M."/>
            <person name="Chapman J."/>
            <person name="Chen G.L."/>
            <person name="Cooper D."/>
            <person name="Coutinho P.M."/>
            <person name="Couturier J."/>
            <person name="Covert S."/>
            <person name="Cronk Q."/>
            <person name="Cunningham R."/>
            <person name="Davis J."/>
            <person name="Degroeve S."/>
            <person name="Dejardin A."/>
            <person name="Depamphilis C."/>
            <person name="Detter J."/>
            <person name="Dirks B."/>
            <person name="Dubchak I."/>
            <person name="Duplessis S."/>
            <person name="Ehlting J."/>
            <person name="Ellis B."/>
            <person name="Gendler K."/>
            <person name="Goodstein D."/>
            <person name="Gribskov M."/>
            <person name="Grimwood J."/>
            <person name="Groover A."/>
            <person name="Gunter L."/>
            <person name="Hamberger B."/>
            <person name="Heinze B."/>
            <person name="Helariutta Y."/>
            <person name="Henrissat B."/>
            <person name="Holligan D."/>
            <person name="Holt R."/>
            <person name="Huang W."/>
            <person name="Islam-Faridi N."/>
            <person name="Jones S."/>
            <person name="Jones-Rhoades M."/>
            <person name="Jorgensen R."/>
            <person name="Joshi C."/>
            <person name="Kangasjarvi J."/>
            <person name="Karlsson J."/>
            <person name="Kelleher C."/>
            <person name="Kirkpatrick R."/>
            <person name="Kirst M."/>
            <person name="Kohler A."/>
            <person name="Kalluri U."/>
            <person name="Larimer F."/>
            <person name="Leebens-Mack J."/>
            <person name="Leple J.C."/>
            <person name="Locascio P."/>
            <person name="Lou Y."/>
            <person name="Lucas S."/>
            <person name="Martin F."/>
            <person name="Montanini B."/>
            <person name="Napoli C."/>
            <person name="Nelson D.R."/>
            <person name="Nelson C."/>
            <person name="Nieminen K."/>
            <person name="Nilsson O."/>
            <person name="Pereda V."/>
            <person name="Peter G."/>
            <person name="Philippe R."/>
            <person name="Pilate G."/>
            <person name="Poliakov A."/>
            <person name="Razumovskaya J."/>
            <person name="Richardson P."/>
            <person name="Rinaldi C."/>
            <person name="Ritland K."/>
            <person name="Rouze P."/>
            <person name="Ryaboy D."/>
            <person name="Schmutz J."/>
            <person name="Schrader J."/>
            <person name="Segerman B."/>
            <person name="Shin H."/>
            <person name="Siddiqui A."/>
            <person name="Sterky F."/>
            <person name="Terry A."/>
            <person name="Tsai C.J."/>
            <person name="Uberbacher E."/>
            <person name="Unneberg P."/>
            <person name="Vahala J."/>
            <person name="Wall K."/>
            <person name="Wessler S."/>
            <person name="Yang G."/>
            <person name="Yin T."/>
            <person name="Douglas C."/>
            <person name="Marra M."/>
            <person name="Sandberg G."/>
            <person name="Van de Peer Y."/>
            <person name="Rokhsar D."/>
        </authorList>
    </citation>
    <scope>NUCLEOTIDE SEQUENCE [LARGE SCALE GENOMIC DNA]</scope>
    <source>
        <strain evidence="9">cv. Nisqually</strain>
    </source>
</reference>
<evidence type="ECO:0000256" key="1">
    <source>
        <dbReference type="ARBA" id="ARBA00004141"/>
    </source>
</evidence>
<evidence type="ECO:0008006" key="10">
    <source>
        <dbReference type="Google" id="ProtNLM"/>
    </source>
</evidence>
<dbReference type="GO" id="GO:0006952">
    <property type="term" value="P:defense response"/>
    <property type="evidence" value="ECO:0007669"/>
    <property type="project" value="UniProtKB-KW"/>
</dbReference>
<evidence type="ECO:0000256" key="7">
    <source>
        <dbReference type="ARBA" id="ARBA00023265"/>
    </source>
</evidence>
<sequence>MVCFFRQFFRSVRKADYLTMRHGFISVHLAPGSKFNFKKYIKLEDDFEVVVGISPLLRACAILNLLSNVHGWKAQFFVFFLPLVVTLAVGTKLQAVIKTMAIEIKEKHAVVQGIPLV</sequence>
<comment type="similarity">
    <text evidence="2">Belongs to the MLO family.</text>
</comment>
<evidence type="ECO:0000256" key="3">
    <source>
        <dbReference type="ARBA" id="ARBA00022692"/>
    </source>
</evidence>
<organism evidence="8 9">
    <name type="scientific">Populus trichocarpa</name>
    <name type="common">Western balsam poplar</name>
    <name type="synonym">Populus balsamifera subsp. trichocarpa</name>
    <dbReference type="NCBI Taxonomy" id="3694"/>
    <lineage>
        <taxon>Eukaryota</taxon>
        <taxon>Viridiplantae</taxon>
        <taxon>Streptophyta</taxon>
        <taxon>Embryophyta</taxon>
        <taxon>Tracheophyta</taxon>
        <taxon>Spermatophyta</taxon>
        <taxon>Magnoliopsida</taxon>
        <taxon>eudicotyledons</taxon>
        <taxon>Gunneridae</taxon>
        <taxon>Pentapetalae</taxon>
        <taxon>rosids</taxon>
        <taxon>fabids</taxon>
        <taxon>Malpighiales</taxon>
        <taxon>Salicaceae</taxon>
        <taxon>Saliceae</taxon>
        <taxon>Populus</taxon>
    </lineage>
</organism>
<keyword evidence="4" id="KW-0611">Plant defense</keyword>
<proteinExistence type="inferred from homology"/>
<keyword evidence="9" id="KW-1185">Reference proteome</keyword>
<keyword evidence="7" id="KW-0568">Pathogenesis-related protein</keyword>
<protein>
    <recommendedName>
        <fullName evidence="10">MLO-like protein</fullName>
    </recommendedName>
</protein>
<evidence type="ECO:0000256" key="4">
    <source>
        <dbReference type="ARBA" id="ARBA00022821"/>
    </source>
</evidence>
<dbReference type="InterPro" id="IPR004326">
    <property type="entry name" value="Mlo"/>
</dbReference>
<comment type="subcellular location">
    <subcellularLocation>
        <location evidence="1">Membrane</location>
        <topology evidence="1">Multi-pass membrane protein</topology>
    </subcellularLocation>
</comment>
<evidence type="ECO:0000313" key="9">
    <source>
        <dbReference type="Proteomes" id="UP000006729"/>
    </source>
</evidence>
<dbReference type="EMBL" id="CM009294">
    <property type="protein sequence ID" value="RQO91058.1"/>
    <property type="molecule type" value="Genomic_DNA"/>
</dbReference>
<evidence type="ECO:0000256" key="2">
    <source>
        <dbReference type="ARBA" id="ARBA00006574"/>
    </source>
</evidence>
<name>A0A3N7GBK8_POPTR</name>